<sequence length="101" mass="10775">MPIYEYECTQCGQITEAMQRFSDAPLTECSHCRGPLRKMISMSTFHLKGSGWYVTDYAGRKQNDNTHSKKGAESGTGSSSESAASSSSSSSSSGPSTSSDD</sequence>
<comment type="caution">
    <text evidence="3">The sequence shown here is derived from an EMBL/GenBank/DDBJ whole genome shotgun (WGS) entry which is preliminary data.</text>
</comment>
<dbReference type="Pfam" id="PF09723">
    <property type="entry name" value="Zn_ribbon_8"/>
    <property type="match status" value="1"/>
</dbReference>
<dbReference type="NCBIfam" id="TIGR02605">
    <property type="entry name" value="CxxC_CxxC_SSSS"/>
    <property type="match status" value="1"/>
</dbReference>
<feature type="compositionally biased region" description="Basic and acidic residues" evidence="1">
    <location>
        <begin position="58"/>
        <end position="72"/>
    </location>
</feature>
<protein>
    <submittedName>
        <fullName evidence="3">Zinc ribbon domain-containing protein</fullName>
    </submittedName>
</protein>
<name>A0A832EJU4_9BACT</name>
<dbReference type="PANTHER" id="PTHR34404:SF2">
    <property type="entry name" value="CONSERVED SERINE RICH PROTEIN"/>
    <property type="match status" value="1"/>
</dbReference>
<feature type="region of interest" description="Disordered" evidence="1">
    <location>
        <begin position="58"/>
        <end position="101"/>
    </location>
</feature>
<feature type="domain" description="Putative regulatory protein FmdB zinc ribbon" evidence="2">
    <location>
        <begin position="1"/>
        <end position="41"/>
    </location>
</feature>
<gene>
    <name evidence="3" type="ORF">ENS06_08880</name>
</gene>
<dbReference type="InterPro" id="IPR013429">
    <property type="entry name" value="Regulatory_FmdB_Zinc_ribbon"/>
</dbReference>
<feature type="compositionally biased region" description="Low complexity" evidence="1">
    <location>
        <begin position="73"/>
        <end position="101"/>
    </location>
</feature>
<accession>A0A832EJU4</accession>
<proteinExistence type="predicted"/>
<reference evidence="3" key="1">
    <citation type="journal article" date="2020" name="mSystems">
        <title>Genome- and Community-Level Interaction Insights into Carbon Utilization and Element Cycling Functions of Hydrothermarchaeota in Hydrothermal Sediment.</title>
        <authorList>
            <person name="Zhou Z."/>
            <person name="Liu Y."/>
            <person name="Xu W."/>
            <person name="Pan J."/>
            <person name="Luo Z.H."/>
            <person name="Li M."/>
        </authorList>
    </citation>
    <scope>NUCLEOTIDE SEQUENCE [LARGE SCALE GENOMIC DNA]</scope>
    <source>
        <strain evidence="3">SpSt-456</strain>
    </source>
</reference>
<organism evidence="3">
    <name type="scientific">Desulfacinum infernum</name>
    <dbReference type="NCBI Taxonomy" id="35837"/>
    <lineage>
        <taxon>Bacteria</taxon>
        <taxon>Pseudomonadati</taxon>
        <taxon>Thermodesulfobacteriota</taxon>
        <taxon>Syntrophobacteria</taxon>
        <taxon>Syntrophobacterales</taxon>
        <taxon>Syntrophobacteraceae</taxon>
        <taxon>Desulfacinum</taxon>
    </lineage>
</organism>
<dbReference type="PANTHER" id="PTHR34404">
    <property type="entry name" value="REGULATORY PROTEIN, FMDB FAMILY"/>
    <property type="match status" value="1"/>
</dbReference>
<evidence type="ECO:0000259" key="2">
    <source>
        <dbReference type="SMART" id="SM00834"/>
    </source>
</evidence>
<dbReference type="AlphaFoldDB" id="A0A832EJU4"/>
<evidence type="ECO:0000313" key="3">
    <source>
        <dbReference type="EMBL" id="HFK97418.1"/>
    </source>
</evidence>
<evidence type="ECO:0000256" key="1">
    <source>
        <dbReference type="SAM" id="MobiDB-lite"/>
    </source>
</evidence>
<dbReference type="SMART" id="SM00834">
    <property type="entry name" value="CxxC_CXXC_SSSS"/>
    <property type="match status" value="1"/>
</dbReference>
<dbReference type="EMBL" id="DSTK01000026">
    <property type="protein sequence ID" value="HFK97418.1"/>
    <property type="molecule type" value="Genomic_DNA"/>
</dbReference>